<comment type="similarity">
    <text evidence="2">Belongs to the Nudix hydrolase family.</text>
</comment>
<dbReference type="Gene3D" id="3.90.79.10">
    <property type="entry name" value="Nucleoside Triphosphate Pyrophosphohydrolase"/>
    <property type="match status" value="1"/>
</dbReference>
<protein>
    <recommendedName>
        <fullName evidence="3">Nudix hydrolase domain-containing protein</fullName>
    </recommendedName>
</protein>
<comment type="caution">
    <text evidence="4">The sequence shown here is derived from an EMBL/GenBank/DDBJ whole genome shotgun (WGS) entry which is preliminary data.</text>
</comment>
<proteinExistence type="inferred from homology"/>
<dbReference type="Pfam" id="PF15916">
    <property type="entry name" value="DUF4743"/>
    <property type="match status" value="1"/>
</dbReference>
<dbReference type="PROSITE" id="PS51462">
    <property type="entry name" value="NUDIX"/>
    <property type="match status" value="1"/>
</dbReference>
<evidence type="ECO:0000256" key="2">
    <source>
        <dbReference type="ARBA" id="ARBA00005582"/>
    </source>
</evidence>
<reference evidence="4" key="1">
    <citation type="submission" date="2020-03" db="EMBL/GenBank/DDBJ databases">
        <title>A high-quality chromosome-level genome assembly of a woody plant with both climbing and erect habits, Rhamnella rubrinervis.</title>
        <authorList>
            <person name="Lu Z."/>
            <person name="Yang Y."/>
            <person name="Zhu X."/>
            <person name="Sun Y."/>
        </authorList>
    </citation>
    <scope>NUCLEOTIDE SEQUENCE</scope>
    <source>
        <strain evidence="4">BYM</strain>
        <tissue evidence="4">Leaf</tissue>
    </source>
</reference>
<dbReference type="GO" id="GO:0044715">
    <property type="term" value="F:8-oxo-dGDP phosphatase activity"/>
    <property type="evidence" value="ECO:0007669"/>
    <property type="project" value="TreeGrafter"/>
</dbReference>
<evidence type="ECO:0000259" key="3">
    <source>
        <dbReference type="PROSITE" id="PS51462"/>
    </source>
</evidence>
<dbReference type="Proteomes" id="UP000796880">
    <property type="component" value="Unassembled WGS sequence"/>
</dbReference>
<dbReference type="CDD" id="cd03676">
    <property type="entry name" value="NUDIX_Tnr3_like"/>
    <property type="match status" value="1"/>
</dbReference>
<evidence type="ECO:0000256" key="1">
    <source>
        <dbReference type="ARBA" id="ARBA00003778"/>
    </source>
</evidence>
<dbReference type="SUPFAM" id="SSF55811">
    <property type="entry name" value="Nudix"/>
    <property type="match status" value="1"/>
</dbReference>
<organism evidence="4 5">
    <name type="scientific">Rhamnella rubrinervis</name>
    <dbReference type="NCBI Taxonomy" id="2594499"/>
    <lineage>
        <taxon>Eukaryota</taxon>
        <taxon>Viridiplantae</taxon>
        <taxon>Streptophyta</taxon>
        <taxon>Embryophyta</taxon>
        <taxon>Tracheophyta</taxon>
        <taxon>Spermatophyta</taxon>
        <taxon>Magnoliopsida</taxon>
        <taxon>eudicotyledons</taxon>
        <taxon>Gunneridae</taxon>
        <taxon>Pentapetalae</taxon>
        <taxon>rosids</taxon>
        <taxon>fabids</taxon>
        <taxon>Rosales</taxon>
        <taxon>Rhamnaceae</taxon>
        <taxon>rhamnoid group</taxon>
        <taxon>Rhamneae</taxon>
        <taxon>Rhamnella</taxon>
    </lineage>
</organism>
<dbReference type="PANTHER" id="PTHR13622">
    <property type="entry name" value="THIAMIN PYROPHOSPHOKINASE"/>
    <property type="match status" value="1"/>
</dbReference>
<dbReference type="PANTHER" id="PTHR13622:SF8">
    <property type="entry name" value="THIAMIN PYROPHOSPHOKINASE 1"/>
    <property type="match status" value="1"/>
</dbReference>
<sequence>MACNNLHLPHRFCHSLRSSSRRASHGFPKTLTTTFPFRCARSSANSTPSASVSTTGSFTWDDVIRISQPESSPDDPSDLKGYFDKIQFCNRGSVKLYSAVVIHFLSPKCSSVSHFLTETALQETKSKFLPFVIENQIVGYIHNEFSDHLRRFSNVLDFTVDNGVTLHSSLRTAEDRTEALGEVTNSLGEKLIPGIRNELYPVVSSFGGPTFFSLERAAAPYFGIKAYGVHMNGYVEKDGQKFLWIGKRSQLKPTYPGMLDHLVAGGLPHGIACGENLVKECEEEAGIPRFISSRAIAVGAVSYMDIDGYRFKRDVLFCYDLKLPESFIPKNEEVHPLEWLIKHVADGEVESFKLIPVTHVANVIRRTNYFKSNCCLVIIDFLFRHG</sequence>
<feature type="domain" description="Nudix hydrolase" evidence="3">
    <location>
        <begin position="226"/>
        <end position="380"/>
    </location>
</feature>
<dbReference type="EMBL" id="VOIH02000007">
    <property type="protein sequence ID" value="KAF3441945.1"/>
    <property type="molecule type" value="Genomic_DNA"/>
</dbReference>
<dbReference type="AlphaFoldDB" id="A0A8K0E9V2"/>
<accession>A0A8K0E9V2</accession>
<keyword evidence="5" id="KW-1185">Reference proteome</keyword>
<gene>
    <name evidence="4" type="ORF">FNV43_RR15861</name>
</gene>
<evidence type="ECO:0000313" key="5">
    <source>
        <dbReference type="Proteomes" id="UP000796880"/>
    </source>
</evidence>
<dbReference type="OrthoDB" id="10261522at2759"/>
<dbReference type="InterPro" id="IPR000086">
    <property type="entry name" value="NUDIX_hydrolase_dom"/>
</dbReference>
<dbReference type="FunFam" id="3.90.79.10:FF:000019">
    <property type="entry name" value="Thiamin pyrophosphokinase, putative"/>
    <property type="match status" value="1"/>
</dbReference>
<dbReference type="InterPro" id="IPR031804">
    <property type="entry name" value="DUF4743"/>
</dbReference>
<dbReference type="InterPro" id="IPR015797">
    <property type="entry name" value="NUDIX_hydrolase-like_dom_sf"/>
</dbReference>
<evidence type="ECO:0000313" key="4">
    <source>
        <dbReference type="EMBL" id="KAF3441945.1"/>
    </source>
</evidence>
<comment type="function">
    <text evidence="1">Probably mediates the hydrolysis of some nucleoside diphosphate derivatives.</text>
</comment>
<name>A0A8K0E9V2_9ROSA</name>